<feature type="transmembrane region" description="Helical" evidence="1">
    <location>
        <begin position="20"/>
        <end position="40"/>
    </location>
</feature>
<protein>
    <recommendedName>
        <fullName evidence="4">DUF1772-domain-containing protein</fullName>
    </recommendedName>
</protein>
<proteinExistence type="predicted"/>
<dbReference type="Pfam" id="PF08592">
    <property type="entry name" value="Anthrone_oxy"/>
    <property type="match status" value="1"/>
</dbReference>
<name>A0A8K0JIG9_9TREE</name>
<evidence type="ECO:0000313" key="2">
    <source>
        <dbReference type="EMBL" id="KAG7530582.1"/>
    </source>
</evidence>
<evidence type="ECO:0008006" key="4">
    <source>
        <dbReference type="Google" id="ProtNLM"/>
    </source>
</evidence>
<organism evidence="2 3">
    <name type="scientific">Filobasidium floriforme</name>
    <dbReference type="NCBI Taxonomy" id="5210"/>
    <lineage>
        <taxon>Eukaryota</taxon>
        <taxon>Fungi</taxon>
        <taxon>Dikarya</taxon>
        <taxon>Basidiomycota</taxon>
        <taxon>Agaricomycotina</taxon>
        <taxon>Tremellomycetes</taxon>
        <taxon>Filobasidiales</taxon>
        <taxon>Filobasidiaceae</taxon>
        <taxon>Filobasidium</taxon>
    </lineage>
</organism>
<keyword evidence="1" id="KW-0812">Transmembrane</keyword>
<sequence>MSDYPTASTSALIDVLQHRASSPFALSLGLGFAGASAFLFSNVDTLLWSPTALVGSAKERKKVGLEGNQGTAVELWAWYMSKAVPSTGISLAVGALGLTSAGFLIPVSSFSTYGRDLRRILFGSVLLLTSTVPYSFFSITPLNKTLLSLTEKAKAKRANPLYPDSKPASSELYTQDSRGLLPQEESQARMLLEKWIKAHTGRVVLAAAGWTVALGGLLLAY</sequence>
<keyword evidence="3" id="KW-1185">Reference proteome</keyword>
<reference evidence="2" key="1">
    <citation type="submission" date="2020-04" db="EMBL/GenBank/DDBJ databases">
        <title>Analysis of mating type loci in Filobasidium floriforme.</title>
        <authorList>
            <person name="Nowrousian M."/>
        </authorList>
    </citation>
    <scope>NUCLEOTIDE SEQUENCE</scope>
    <source>
        <strain evidence="2">CBS 6242</strain>
    </source>
</reference>
<gene>
    <name evidence="2" type="ORF">FFLO_04945</name>
</gene>
<dbReference type="OrthoDB" id="2579907at2759"/>
<feature type="transmembrane region" description="Helical" evidence="1">
    <location>
        <begin position="88"/>
        <end position="108"/>
    </location>
</feature>
<dbReference type="AlphaFoldDB" id="A0A8K0JIG9"/>
<dbReference type="EMBL" id="JABELV010000114">
    <property type="protein sequence ID" value="KAG7530582.1"/>
    <property type="molecule type" value="Genomic_DNA"/>
</dbReference>
<feature type="transmembrane region" description="Helical" evidence="1">
    <location>
        <begin position="200"/>
        <end position="220"/>
    </location>
</feature>
<comment type="caution">
    <text evidence="2">The sequence shown here is derived from an EMBL/GenBank/DDBJ whole genome shotgun (WGS) entry which is preliminary data.</text>
</comment>
<evidence type="ECO:0000256" key="1">
    <source>
        <dbReference type="SAM" id="Phobius"/>
    </source>
</evidence>
<dbReference type="InterPro" id="IPR013901">
    <property type="entry name" value="Anthrone_oxy"/>
</dbReference>
<keyword evidence="1" id="KW-1133">Transmembrane helix</keyword>
<dbReference type="Proteomes" id="UP000812966">
    <property type="component" value="Unassembled WGS sequence"/>
</dbReference>
<keyword evidence="1" id="KW-0472">Membrane</keyword>
<evidence type="ECO:0000313" key="3">
    <source>
        <dbReference type="Proteomes" id="UP000812966"/>
    </source>
</evidence>
<feature type="transmembrane region" description="Helical" evidence="1">
    <location>
        <begin position="120"/>
        <end position="139"/>
    </location>
</feature>
<accession>A0A8K0JIG9</accession>